<dbReference type="InterPro" id="IPR013258">
    <property type="entry name" value="Striatin_N"/>
</dbReference>
<feature type="compositionally biased region" description="Basic and acidic residues" evidence="7">
    <location>
        <begin position="517"/>
        <end position="546"/>
    </location>
</feature>
<evidence type="ECO:0000259" key="8">
    <source>
        <dbReference type="Pfam" id="PF08232"/>
    </source>
</evidence>
<feature type="compositionally biased region" description="Basic and acidic residues" evidence="7">
    <location>
        <begin position="323"/>
        <end position="356"/>
    </location>
</feature>
<sequence length="1004" mass="108813">MQNTHQQNQGMQQQQHQQQNPSPQAPPALHNGYGGPEGGMTLAGVLHYLQTEWRRWERDRNEWEIERAEMRARIALLEGERRSADNLKLDLSRRVKMLEFALRQERSGKGPASGVLAGGAATTAVAAIPPSKLSTLQAEDSKENGTSGGSDAGSDDGRLPNGSASPPTVNKTLSAKNSSTGPPSNGSNAPLPSWKTGVAAAGRDPKSRQRSRDYLKQCLQEISYLTSPNALNPLPNRPVAVPAAPASASGSSQGEAPATKLPAVVQSRQFSGTSSSSEIKPDDESLIVSSAFSAPTLLQRPRKMLSTAPPDSPNQGIPPSIQEAKEKEQRSREEARRKEEEVEEEQQQKEPNERNSHAFTEAPSAPALEQRANPLPPVPPTVSEDSAPKDTQELTEPKLPATEPAGEEMEDRAEEGEQKGKAELPVSPVHDTVESFPENSTVLASDGVTDTEPVEPVLEEKQLEKEVEAEENVDVAQENKSEDKDLEEEASVLEDDSILEIGNSTIVPVPEVSALTEPRKEKAQEALEVEEKVEPEPKHDTEKEKVEEFDEETVGSGEEQKAEENGSTTESQPESGDKWRNTSKEDGTNIKSMSPTTGRSGLAQNDEEELTDLALEPPLLDDEDEVKREPPLPTTSDKGLWKARNLLRGHVDCVRAVAFHETEPLVASASEDCTIKLWRVDLSEIVSEKSSSSEIEPLTTYRGHTKGVTSVVFDAPKGLIYSGSLDSTIRVWKVPSSSQTLFSPHDSSVGVNTLVGHSNSVWGLALVGRPSEGQVLVSVSSDGNVKVWNTEKEGCPLVGSWPYGGSSLEGQQGDDRAEGINKEEVIVPTCVSAVGTDDSLVAVGYSNSVVKIFNVHTGEQVKMIESEPVADEQESTKRQINKVITHPTMPMLITAHEDSHIRFFNLETGIQTYDLPAHADGVTSLFVSRLLPEMIVSGGQDASLRIWDSPSQTLDQELTIHKKNKDMGVLDVVVGTREKLMATAGADGTVRVLVWEGKGEDQRS</sequence>
<evidence type="ECO:0000256" key="1">
    <source>
        <dbReference type="ARBA" id="ARBA00009616"/>
    </source>
</evidence>
<dbReference type="InterPro" id="IPR036322">
    <property type="entry name" value="WD40_repeat_dom_sf"/>
</dbReference>
<dbReference type="PROSITE" id="PS50082">
    <property type="entry name" value="WD_REPEATS_2"/>
    <property type="match status" value="4"/>
</dbReference>
<feature type="compositionally biased region" description="Low complexity" evidence="7">
    <location>
        <begin position="177"/>
        <end position="188"/>
    </location>
</feature>
<dbReference type="PROSITE" id="PS00678">
    <property type="entry name" value="WD_REPEATS_1"/>
    <property type="match status" value="1"/>
</dbReference>
<feature type="region of interest" description="Disordered" evidence="7">
    <location>
        <begin position="1"/>
        <end position="37"/>
    </location>
</feature>
<feature type="compositionally biased region" description="Basic and acidic residues" evidence="7">
    <location>
        <begin position="203"/>
        <end position="212"/>
    </location>
</feature>
<dbReference type="GO" id="GO:0005516">
    <property type="term" value="F:calmodulin binding"/>
    <property type="evidence" value="ECO:0007669"/>
    <property type="project" value="UniProtKB-KW"/>
</dbReference>
<feature type="compositionally biased region" description="Low complexity" evidence="7">
    <location>
        <begin position="267"/>
        <end position="277"/>
    </location>
</feature>
<feature type="region of interest" description="Disordered" evidence="7">
    <location>
        <begin position="616"/>
        <end position="638"/>
    </location>
</feature>
<feature type="compositionally biased region" description="Polar residues" evidence="7">
    <location>
        <begin position="589"/>
        <end position="603"/>
    </location>
</feature>
<dbReference type="InterPro" id="IPR020472">
    <property type="entry name" value="WD40_PAC1"/>
</dbReference>
<dbReference type="CDD" id="cd00200">
    <property type="entry name" value="WD40"/>
    <property type="match status" value="1"/>
</dbReference>
<dbReference type="Pfam" id="PF08232">
    <property type="entry name" value="Striatin"/>
    <property type="match status" value="1"/>
</dbReference>
<dbReference type="PROSITE" id="PS50294">
    <property type="entry name" value="WD_REPEATS_REGION"/>
    <property type="match status" value="4"/>
</dbReference>
<feature type="compositionally biased region" description="Basic and acidic residues" evidence="7">
    <location>
        <begin position="575"/>
        <end position="588"/>
    </location>
</feature>
<feature type="region of interest" description="Disordered" evidence="7">
    <location>
        <begin position="227"/>
        <end position="604"/>
    </location>
</feature>
<evidence type="ECO:0000256" key="4">
    <source>
        <dbReference type="ARBA" id="ARBA00022860"/>
    </source>
</evidence>
<keyword evidence="3" id="KW-0677">Repeat</keyword>
<dbReference type="InterPro" id="IPR015943">
    <property type="entry name" value="WD40/YVTN_repeat-like_dom_sf"/>
</dbReference>
<feature type="repeat" description="WD" evidence="6">
    <location>
        <begin position="647"/>
        <end position="688"/>
    </location>
</feature>
<keyword evidence="5" id="KW-0175">Coiled coil</keyword>
<name>A0A0F7SL55_PHARH</name>
<keyword evidence="2 6" id="KW-0853">WD repeat</keyword>
<dbReference type="InterPro" id="IPR001680">
    <property type="entry name" value="WD40_rpt"/>
</dbReference>
<reference evidence="9" key="1">
    <citation type="submission" date="2014-08" db="EMBL/GenBank/DDBJ databases">
        <authorList>
            <person name="Sharma Rahul"/>
            <person name="Thines Marco"/>
        </authorList>
    </citation>
    <scope>NUCLEOTIDE SEQUENCE</scope>
</reference>
<dbReference type="SMART" id="SM00320">
    <property type="entry name" value="WD40"/>
    <property type="match status" value="6"/>
</dbReference>
<dbReference type="InterPro" id="IPR019775">
    <property type="entry name" value="WD40_repeat_CS"/>
</dbReference>
<evidence type="ECO:0000256" key="5">
    <source>
        <dbReference type="ARBA" id="ARBA00023054"/>
    </source>
</evidence>
<dbReference type="InterPro" id="IPR051488">
    <property type="entry name" value="WD_repeat_striatin"/>
</dbReference>
<keyword evidence="4" id="KW-0112">Calmodulin-binding</keyword>
<organism evidence="9">
    <name type="scientific">Phaffia rhodozyma</name>
    <name type="common">Yeast</name>
    <name type="synonym">Xanthophyllomyces dendrorhous</name>
    <dbReference type="NCBI Taxonomy" id="264483"/>
    <lineage>
        <taxon>Eukaryota</taxon>
        <taxon>Fungi</taxon>
        <taxon>Dikarya</taxon>
        <taxon>Basidiomycota</taxon>
        <taxon>Agaricomycotina</taxon>
        <taxon>Tremellomycetes</taxon>
        <taxon>Cystofilobasidiales</taxon>
        <taxon>Mrakiaceae</taxon>
        <taxon>Phaffia</taxon>
    </lineage>
</organism>
<dbReference type="Pfam" id="PF00400">
    <property type="entry name" value="WD40"/>
    <property type="match status" value="4"/>
</dbReference>
<feature type="compositionally biased region" description="Polar residues" evidence="7">
    <location>
        <begin position="565"/>
        <end position="574"/>
    </location>
</feature>
<feature type="compositionally biased region" description="Low complexity" evidence="7">
    <location>
        <begin position="238"/>
        <end position="258"/>
    </location>
</feature>
<dbReference type="SUPFAM" id="SSF50978">
    <property type="entry name" value="WD40 repeat-like"/>
    <property type="match status" value="1"/>
</dbReference>
<dbReference type="PRINTS" id="PR00320">
    <property type="entry name" value="GPROTEINBRPT"/>
</dbReference>
<dbReference type="EMBL" id="LN483124">
    <property type="protein sequence ID" value="CED82186.1"/>
    <property type="molecule type" value="Genomic_DNA"/>
</dbReference>
<feature type="compositionally biased region" description="Low complexity" evidence="7">
    <location>
        <begin position="1"/>
        <end position="20"/>
    </location>
</feature>
<evidence type="ECO:0000256" key="7">
    <source>
        <dbReference type="SAM" id="MobiDB-lite"/>
    </source>
</evidence>
<dbReference type="Gene3D" id="2.130.10.10">
    <property type="entry name" value="YVTN repeat-like/Quinoprotein amine dehydrogenase"/>
    <property type="match status" value="3"/>
</dbReference>
<evidence type="ECO:0000256" key="6">
    <source>
        <dbReference type="PROSITE-ProRule" id="PRU00221"/>
    </source>
</evidence>
<comment type="similarity">
    <text evidence="1">Belongs to the WD repeat striatin family.</text>
</comment>
<dbReference type="Gene3D" id="1.20.5.300">
    <property type="match status" value="1"/>
</dbReference>
<feature type="domain" description="Striatin N-terminal" evidence="8">
    <location>
        <begin position="41"/>
        <end position="229"/>
    </location>
</feature>
<feature type="region of interest" description="Disordered" evidence="7">
    <location>
        <begin position="133"/>
        <end position="212"/>
    </location>
</feature>
<evidence type="ECO:0000313" key="9">
    <source>
        <dbReference type="EMBL" id="CED82186.1"/>
    </source>
</evidence>
<feature type="compositionally biased region" description="Polar residues" evidence="7">
    <location>
        <begin position="162"/>
        <end position="176"/>
    </location>
</feature>
<dbReference type="AlphaFoldDB" id="A0A0F7SL55"/>
<accession>A0A0F7SL55</accession>
<dbReference type="PANTHER" id="PTHR15653:SF0">
    <property type="entry name" value="CONNECTOR OF KINASE TO AP-1, ISOFORM E"/>
    <property type="match status" value="1"/>
</dbReference>
<feature type="repeat" description="WD" evidence="6">
    <location>
        <begin position="701"/>
        <end position="742"/>
    </location>
</feature>
<proteinExistence type="inferred from homology"/>
<feature type="compositionally biased region" description="Acidic residues" evidence="7">
    <location>
        <begin position="484"/>
        <end position="498"/>
    </location>
</feature>
<evidence type="ECO:0000256" key="3">
    <source>
        <dbReference type="ARBA" id="ARBA00022737"/>
    </source>
</evidence>
<evidence type="ECO:0000256" key="2">
    <source>
        <dbReference type="ARBA" id="ARBA00022574"/>
    </source>
</evidence>
<protein>
    <submittedName>
        <fullName evidence="9">Cell-cycle nuclear protein, contains WD-40 repeats</fullName>
    </submittedName>
</protein>
<feature type="compositionally biased region" description="Basic and acidic residues" evidence="7">
    <location>
        <begin position="386"/>
        <end position="396"/>
    </location>
</feature>
<dbReference type="PANTHER" id="PTHR15653">
    <property type="entry name" value="STRIATIN"/>
    <property type="match status" value="1"/>
</dbReference>
<feature type="compositionally biased region" description="Acidic residues" evidence="7">
    <location>
        <begin position="405"/>
        <end position="414"/>
    </location>
</feature>
<feature type="repeat" description="WD" evidence="6">
    <location>
        <begin position="754"/>
        <end position="791"/>
    </location>
</feature>
<feature type="repeat" description="WD" evidence="6">
    <location>
        <begin position="915"/>
        <end position="948"/>
    </location>
</feature>